<evidence type="ECO:0000313" key="2">
    <source>
        <dbReference type="EMBL" id="AWX44365.1"/>
    </source>
</evidence>
<organism evidence="2 3">
    <name type="scientific">Flagellimonas maritima</name>
    <dbReference type="NCBI Taxonomy" id="1383885"/>
    <lineage>
        <taxon>Bacteria</taxon>
        <taxon>Pseudomonadati</taxon>
        <taxon>Bacteroidota</taxon>
        <taxon>Flavobacteriia</taxon>
        <taxon>Flavobacteriales</taxon>
        <taxon>Flavobacteriaceae</taxon>
        <taxon>Flagellimonas</taxon>
    </lineage>
</organism>
<dbReference type="RefSeq" id="WP_112377844.1">
    <property type="nucleotide sequence ID" value="NZ_CP030104.1"/>
</dbReference>
<reference evidence="2 3" key="1">
    <citation type="submission" date="2018-06" db="EMBL/GenBank/DDBJ databases">
        <title>Spongiibacterium sp. HME9304 Genome sequencing and assembly.</title>
        <authorList>
            <person name="Kang H."/>
            <person name="Kim H."/>
            <person name="Joh K."/>
        </authorList>
    </citation>
    <scope>NUCLEOTIDE SEQUENCE [LARGE SCALE GENOMIC DNA]</scope>
    <source>
        <strain evidence="2 3">HME9304</strain>
    </source>
</reference>
<dbReference type="KEGG" id="spon:HME9304_01365"/>
<evidence type="ECO:0000259" key="1">
    <source>
        <dbReference type="Pfam" id="PF12867"/>
    </source>
</evidence>
<feature type="domain" description="DinB-like" evidence="1">
    <location>
        <begin position="36"/>
        <end position="166"/>
    </location>
</feature>
<dbReference type="Proteomes" id="UP000248536">
    <property type="component" value="Chromosome"/>
</dbReference>
<dbReference type="InterPro" id="IPR024775">
    <property type="entry name" value="DinB-like"/>
</dbReference>
<protein>
    <recommendedName>
        <fullName evidence="1">DinB-like domain-containing protein</fullName>
    </recommendedName>
</protein>
<dbReference type="OrthoDB" id="9793216at2"/>
<dbReference type="AlphaFoldDB" id="A0A2Z4LR66"/>
<sequence length="172" mass="19967">MTTNQLNDNEFDSYYSRYINKLKSTVELRKGFKTQSEVLIDFFNSIPEEKLDFRYEKHKWTVKEILQHLIDTERIFIYRCFRIARRDKLHLAGFDQNIYVAPSGASNKPISALIAEFRINRQGSISLLGSLTDNNLSYIGNADGNAISARAAAFIILGHEIWHMDIIKEKYL</sequence>
<dbReference type="Gene3D" id="1.20.120.450">
    <property type="entry name" value="dinb family like domain"/>
    <property type="match status" value="1"/>
</dbReference>
<keyword evidence="3" id="KW-1185">Reference proteome</keyword>
<dbReference type="EMBL" id="CP030104">
    <property type="protein sequence ID" value="AWX44365.1"/>
    <property type="molecule type" value="Genomic_DNA"/>
</dbReference>
<gene>
    <name evidence="2" type="ORF">HME9304_01365</name>
</gene>
<dbReference type="Pfam" id="PF12867">
    <property type="entry name" value="DinB_2"/>
    <property type="match status" value="1"/>
</dbReference>
<dbReference type="SUPFAM" id="SSF109854">
    <property type="entry name" value="DinB/YfiT-like putative metalloenzymes"/>
    <property type="match status" value="1"/>
</dbReference>
<accession>A0A2Z4LR66</accession>
<evidence type="ECO:0000313" key="3">
    <source>
        <dbReference type="Proteomes" id="UP000248536"/>
    </source>
</evidence>
<dbReference type="InterPro" id="IPR034660">
    <property type="entry name" value="DinB/YfiT-like"/>
</dbReference>
<name>A0A2Z4LR66_9FLAO</name>
<proteinExistence type="predicted"/>